<sequence length="63" mass="6792">MICVGCREPHRAGDCEDARRHGGALRSCCCQHKPYATAQGEQHTELSTNEEPEPPGSVPDDAS</sequence>
<organism evidence="2 3">
    <name type="scientific">Branchiibius hedensis</name>
    <dbReference type="NCBI Taxonomy" id="672460"/>
    <lineage>
        <taxon>Bacteria</taxon>
        <taxon>Bacillati</taxon>
        <taxon>Actinomycetota</taxon>
        <taxon>Actinomycetes</taxon>
        <taxon>Micrococcales</taxon>
        <taxon>Dermacoccaceae</taxon>
        <taxon>Branchiibius</taxon>
    </lineage>
</organism>
<keyword evidence="3" id="KW-1185">Reference proteome</keyword>
<evidence type="ECO:0000256" key="1">
    <source>
        <dbReference type="SAM" id="MobiDB-lite"/>
    </source>
</evidence>
<dbReference type="Proteomes" id="UP000250028">
    <property type="component" value="Unassembled WGS sequence"/>
</dbReference>
<protein>
    <submittedName>
        <fullName evidence="2">Uncharacterized protein</fullName>
    </submittedName>
</protein>
<dbReference type="AlphaFoldDB" id="A0A2Y9BN79"/>
<reference evidence="3" key="1">
    <citation type="submission" date="2016-10" db="EMBL/GenBank/DDBJ databases">
        <authorList>
            <person name="Varghese N."/>
            <person name="Submissions S."/>
        </authorList>
    </citation>
    <scope>NUCLEOTIDE SEQUENCE [LARGE SCALE GENOMIC DNA]</scope>
    <source>
        <strain evidence="3">DSM 22951</strain>
    </source>
</reference>
<feature type="region of interest" description="Disordered" evidence="1">
    <location>
        <begin position="39"/>
        <end position="63"/>
    </location>
</feature>
<gene>
    <name evidence="2" type="ORF">SAMN04489750_3799</name>
</gene>
<proteinExistence type="predicted"/>
<evidence type="ECO:0000313" key="2">
    <source>
        <dbReference type="EMBL" id="SSA58994.1"/>
    </source>
</evidence>
<dbReference type="EMBL" id="UESZ01000002">
    <property type="protein sequence ID" value="SSA58994.1"/>
    <property type="molecule type" value="Genomic_DNA"/>
</dbReference>
<evidence type="ECO:0000313" key="3">
    <source>
        <dbReference type="Proteomes" id="UP000250028"/>
    </source>
</evidence>
<accession>A0A2Y9BN79</accession>
<name>A0A2Y9BN79_9MICO</name>